<feature type="non-terminal residue" evidence="2">
    <location>
        <position position="1"/>
    </location>
</feature>
<dbReference type="AlphaFoldDB" id="A0A382Y4D5"/>
<dbReference type="EMBL" id="UINC01172869">
    <property type="protein sequence ID" value="SVD78166.1"/>
    <property type="molecule type" value="Genomic_DNA"/>
</dbReference>
<protein>
    <submittedName>
        <fullName evidence="2">Uncharacterized protein</fullName>
    </submittedName>
</protein>
<feature type="compositionally biased region" description="Basic and acidic residues" evidence="1">
    <location>
        <begin position="10"/>
        <end position="22"/>
    </location>
</feature>
<organism evidence="2">
    <name type="scientific">marine metagenome</name>
    <dbReference type="NCBI Taxonomy" id="408172"/>
    <lineage>
        <taxon>unclassified sequences</taxon>
        <taxon>metagenomes</taxon>
        <taxon>ecological metagenomes</taxon>
    </lineage>
</organism>
<evidence type="ECO:0000256" key="1">
    <source>
        <dbReference type="SAM" id="MobiDB-lite"/>
    </source>
</evidence>
<reference evidence="2" key="1">
    <citation type="submission" date="2018-05" db="EMBL/GenBank/DDBJ databases">
        <authorList>
            <person name="Lanie J.A."/>
            <person name="Ng W.-L."/>
            <person name="Kazmierczak K.M."/>
            <person name="Andrzejewski T.M."/>
            <person name="Davidsen T.M."/>
            <person name="Wayne K.J."/>
            <person name="Tettelin H."/>
            <person name="Glass J.I."/>
            <person name="Rusch D."/>
            <person name="Podicherti R."/>
            <person name="Tsui H.-C.T."/>
            <person name="Winkler M.E."/>
        </authorList>
    </citation>
    <scope>NUCLEOTIDE SEQUENCE</scope>
</reference>
<proteinExistence type="predicted"/>
<gene>
    <name evidence="2" type="ORF">METZ01_LOCUS431020</name>
</gene>
<name>A0A382Y4D5_9ZZZZ</name>
<feature type="region of interest" description="Disordered" evidence="1">
    <location>
        <begin position="1"/>
        <end position="22"/>
    </location>
</feature>
<sequence length="110" mass="12608">TVSQISTENEAERRRAREDDFHDFATGVQGVTRSMGRDAVEMAEESEIAKKGAERVSREIAREGEGKLRRGVAEDVEEDLSDREMRKIRREGRVRKAKAEAAREMRDEDE</sequence>
<accession>A0A382Y4D5</accession>
<evidence type="ECO:0000313" key="2">
    <source>
        <dbReference type="EMBL" id="SVD78166.1"/>
    </source>
</evidence>